<sequence length="140" mass="15738">MEKAITRYHTNAISTVEVLQELINLAQDIKAARQRGEEQGLSRDCDEIAFYDALAENESAVEVMGNDSLKTRDWHELLMSLKSNVTIDWAHRESARARLRSTVKRILRKYGYPPDLQAAVKNVLQQAEALSAAWVVGGLV</sequence>
<keyword evidence="1" id="KW-0680">Restriction system</keyword>
<dbReference type="GO" id="GO:0004519">
    <property type="term" value="F:endonuclease activity"/>
    <property type="evidence" value="ECO:0007669"/>
    <property type="project" value="UniProtKB-KW"/>
</dbReference>
<dbReference type="InterPro" id="IPR021810">
    <property type="entry name" value="T1RH-like_C"/>
</dbReference>
<gene>
    <name evidence="3" type="ORF">NIES46_09390</name>
</gene>
<dbReference type="PANTHER" id="PTHR30195">
    <property type="entry name" value="TYPE I SITE-SPECIFIC DEOXYRIBONUCLEASE PROTEIN SUBUNIT M AND R"/>
    <property type="match status" value="1"/>
</dbReference>
<dbReference type="PANTHER" id="PTHR30195:SF15">
    <property type="entry name" value="TYPE I RESTRICTION ENZYME HINDI ENDONUCLEASE SUBUNIT"/>
    <property type="match status" value="1"/>
</dbReference>
<keyword evidence="3" id="KW-0540">Nuclease</keyword>
<dbReference type="Pfam" id="PF11867">
    <property type="entry name" value="T1RH-like_C"/>
    <property type="match status" value="1"/>
</dbReference>
<protein>
    <submittedName>
        <fullName evidence="3">Type I restriction-modification system endonuclease</fullName>
    </submittedName>
</protein>
<comment type="caution">
    <text evidence="3">The sequence shown here is derived from an EMBL/GenBank/DDBJ whole genome shotgun (WGS) entry which is preliminary data.</text>
</comment>
<dbReference type="GeneID" id="301685901"/>
<name>A0A5M3T385_LIMPL</name>
<dbReference type="InterPro" id="IPR051268">
    <property type="entry name" value="Type-I_R_enzyme_R_subunit"/>
</dbReference>
<proteinExistence type="predicted"/>
<keyword evidence="4" id="KW-1185">Reference proteome</keyword>
<dbReference type="EMBL" id="BIMW01000049">
    <property type="protein sequence ID" value="GCE92895.1"/>
    <property type="molecule type" value="Genomic_DNA"/>
</dbReference>
<accession>A0A5M3T385</accession>
<evidence type="ECO:0000259" key="2">
    <source>
        <dbReference type="Pfam" id="PF11867"/>
    </source>
</evidence>
<dbReference type="Proteomes" id="UP000326169">
    <property type="component" value="Unassembled WGS sequence"/>
</dbReference>
<reference evidence="3 4" key="1">
    <citation type="journal article" date="2019" name="J Genomics">
        <title>The Draft Genome of a Hydrogen-producing Cyanobacterium, Arthrospira platensis NIES-46.</title>
        <authorList>
            <person name="Suzuki S."/>
            <person name="Yamaguchi H."/>
            <person name="Kawachi M."/>
        </authorList>
    </citation>
    <scope>NUCLEOTIDE SEQUENCE [LARGE SCALE GENOMIC DNA]</scope>
    <source>
        <strain evidence="3 4">NIES-46</strain>
    </source>
</reference>
<evidence type="ECO:0000313" key="3">
    <source>
        <dbReference type="EMBL" id="GCE92895.1"/>
    </source>
</evidence>
<dbReference type="RefSeq" id="WP_014276149.1">
    <property type="nucleotide sequence ID" value="NZ_BIMW01000049.1"/>
</dbReference>
<feature type="domain" description="Type I restriction enzyme HindI endonuclease subunit-like C-terminal" evidence="2">
    <location>
        <begin position="1"/>
        <end position="131"/>
    </location>
</feature>
<organism evidence="3 4">
    <name type="scientific">Limnospira platensis NIES-46</name>
    <dbReference type="NCBI Taxonomy" id="1236695"/>
    <lineage>
        <taxon>Bacteria</taxon>
        <taxon>Bacillati</taxon>
        <taxon>Cyanobacteriota</taxon>
        <taxon>Cyanophyceae</taxon>
        <taxon>Oscillatoriophycideae</taxon>
        <taxon>Oscillatoriales</taxon>
        <taxon>Sirenicapillariaceae</taxon>
        <taxon>Limnospira</taxon>
    </lineage>
</organism>
<evidence type="ECO:0000313" key="4">
    <source>
        <dbReference type="Proteomes" id="UP000326169"/>
    </source>
</evidence>
<evidence type="ECO:0000256" key="1">
    <source>
        <dbReference type="ARBA" id="ARBA00022747"/>
    </source>
</evidence>
<keyword evidence="3" id="KW-0378">Hydrolase</keyword>
<keyword evidence="3" id="KW-0255">Endonuclease</keyword>